<feature type="domain" description="Phage shock protein PspC N-terminal" evidence="8">
    <location>
        <begin position="7"/>
        <end position="65"/>
    </location>
</feature>
<feature type="region of interest" description="Disordered" evidence="6">
    <location>
        <begin position="86"/>
        <end position="112"/>
    </location>
</feature>
<evidence type="ECO:0000259" key="8">
    <source>
        <dbReference type="Pfam" id="PF04024"/>
    </source>
</evidence>
<dbReference type="InterPro" id="IPR052027">
    <property type="entry name" value="PspC"/>
</dbReference>
<dbReference type="PANTHER" id="PTHR33885">
    <property type="entry name" value="PHAGE SHOCK PROTEIN C"/>
    <property type="match status" value="1"/>
</dbReference>
<dbReference type="GO" id="GO:0005886">
    <property type="term" value="C:plasma membrane"/>
    <property type="evidence" value="ECO:0007669"/>
    <property type="project" value="UniProtKB-SubCell"/>
</dbReference>
<dbReference type="InterPro" id="IPR007168">
    <property type="entry name" value="Phageshock_PspC_N"/>
</dbReference>
<comment type="caution">
    <text evidence="9">The sequence shown here is derived from an EMBL/GenBank/DDBJ whole genome shotgun (WGS) entry which is preliminary data.</text>
</comment>
<evidence type="ECO:0000256" key="4">
    <source>
        <dbReference type="ARBA" id="ARBA00022989"/>
    </source>
</evidence>
<dbReference type="RefSeq" id="WP_057807369.1">
    <property type="nucleotide sequence ID" value="NZ_AZGO01000055.1"/>
</dbReference>
<proteinExistence type="predicted"/>
<reference evidence="9 10" key="1">
    <citation type="journal article" date="2015" name="Genome Announc.">
        <title>Expanding the biotechnology potential of lactobacilli through comparative genomics of 213 strains and associated genera.</title>
        <authorList>
            <person name="Sun Z."/>
            <person name="Harris H.M."/>
            <person name="McCann A."/>
            <person name="Guo C."/>
            <person name="Argimon S."/>
            <person name="Zhang W."/>
            <person name="Yang X."/>
            <person name="Jeffery I.B."/>
            <person name="Cooney J.C."/>
            <person name="Kagawa T.F."/>
            <person name="Liu W."/>
            <person name="Song Y."/>
            <person name="Salvetti E."/>
            <person name="Wrobel A."/>
            <person name="Rasinkangas P."/>
            <person name="Parkhill J."/>
            <person name="Rea M.C."/>
            <person name="O'Sullivan O."/>
            <person name="Ritari J."/>
            <person name="Douillard F.P."/>
            <person name="Paul Ross R."/>
            <person name="Yang R."/>
            <person name="Briner A.E."/>
            <person name="Felis G.E."/>
            <person name="de Vos W.M."/>
            <person name="Barrangou R."/>
            <person name="Klaenhammer T.R."/>
            <person name="Caufield P.W."/>
            <person name="Cui Y."/>
            <person name="Zhang H."/>
            <person name="O'Toole P.W."/>
        </authorList>
    </citation>
    <scope>NUCLEOTIDE SEQUENCE [LARGE SCALE GENOMIC DNA]</scope>
    <source>
        <strain evidence="9 10">DSM 8475</strain>
    </source>
</reference>
<accession>A0A922PUC4</accession>
<evidence type="ECO:0000256" key="3">
    <source>
        <dbReference type="ARBA" id="ARBA00022692"/>
    </source>
</evidence>
<evidence type="ECO:0000313" key="9">
    <source>
        <dbReference type="EMBL" id="KRM35992.1"/>
    </source>
</evidence>
<evidence type="ECO:0000256" key="7">
    <source>
        <dbReference type="SAM" id="Phobius"/>
    </source>
</evidence>
<gene>
    <name evidence="9" type="ORF">FD34_GL000251</name>
</gene>
<dbReference type="PANTHER" id="PTHR33885:SF3">
    <property type="entry name" value="PHAGE SHOCK PROTEIN C"/>
    <property type="match status" value="1"/>
</dbReference>
<comment type="subcellular location">
    <subcellularLocation>
        <location evidence="1">Cell membrane</location>
        <topology evidence="1">Single-pass membrane protein</topology>
    </subcellularLocation>
</comment>
<dbReference type="Pfam" id="PF04024">
    <property type="entry name" value="PspC"/>
    <property type="match status" value="1"/>
</dbReference>
<evidence type="ECO:0000256" key="1">
    <source>
        <dbReference type="ARBA" id="ARBA00004162"/>
    </source>
</evidence>
<keyword evidence="2" id="KW-1003">Cell membrane</keyword>
<dbReference type="GeneID" id="87978367"/>
<protein>
    <submittedName>
        <fullName evidence="9">PspC domain protein</fullName>
    </submittedName>
</protein>
<evidence type="ECO:0000313" key="10">
    <source>
        <dbReference type="Proteomes" id="UP000051085"/>
    </source>
</evidence>
<evidence type="ECO:0000256" key="6">
    <source>
        <dbReference type="SAM" id="MobiDB-lite"/>
    </source>
</evidence>
<organism evidence="9 10">
    <name type="scientific">Limosilactobacillus pontis DSM 8475</name>
    <dbReference type="NCBI Taxonomy" id="1423794"/>
    <lineage>
        <taxon>Bacteria</taxon>
        <taxon>Bacillati</taxon>
        <taxon>Bacillota</taxon>
        <taxon>Bacilli</taxon>
        <taxon>Lactobacillales</taxon>
        <taxon>Lactobacillaceae</taxon>
        <taxon>Limosilactobacillus</taxon>
    </lineage>
</organism>
<dbReference type="EMBL" id="AZGO01000055">
    <property type="protein sequence ID" value="KRM35992.1"/>
    <property type="molecule type" value="Genomic_DNA"/>
</dbReference>
<keyword evidence="3 7" id="KW-0812">Transmembrane</keyword>
<sequence>MRESRHRRLTRSAADRILGGVLGGFGQYFHISANLLRIIYVILTIMTAIVPGVIIYLILLIIMPPDPANPGILGMLHTLGDLSKQVTRDNHSRSRRQLTDVEEKDIKRNERS</sequence>
<dbReference type="AlphaFoldDB" id="A0A922PUC4"/>
<keyword evidence="5 7" id="KW-0472">Membrane</keyword>
<dbReference type="Proteomes" id="UP000051085">
    <property type="component" value="Unassembled WGS sequence"/>
</dbReference>
<name>A0A922PUC4_9LACO</name>
<evidence type="ECO:0000256" key="5">
    <source>
        <dbReference type="ARBA" id="ARBA00023136"/>
    </source>
</evidence>
<keyword evidence="4 7" id="KW-1133">Transmembrane helix</keyword>
<feature type="transmembrane region" description="Helical" evidence="7">
    <location>
        <begin position="38"/>
        <end position="63"/>
    </location>
</feature>
<evidence type="ECO:0000256" key="2">
    <source>
        <dbReference type="ARBA" id="ARBA00022475"/>
    </source>
</evidence>